<dbReference type="Pfam" id="PF00005">
    <property type="entry name" value="ABC_tran"/>
    <property type="match status" value="1"/>
</dbReference>
<dbReference type="SUPFAM" id="SSF52540">
    <property type="entry name" value="P-loop containing nucleoside triphosphate hydrolases"/>
    <property type="match status" value="1"/>
</dbReference>
<dbReference type="PANTHER" id="PTHR43335">
    <property type="entry name" value="ABC TRANSPORTER, ATP-BINDING PROTEIN"/>
    <property type="match status" value="1"/>
</dbReference>
<proteinExistence type="inferred from homology"/>
<evidence type="ECO:0000256" key="2">
    <source>
        <dbReference type="ARBA" id="ARBA00022448"/>
    </source>
</evidence>
<dbReference type="GO" id="GO:0005524">
    <property type="term" value="F:ATP binding"/>
    <property type="evidence" value="ECO:0007669"/>
    <property type="project" value="UniProtKB-KW"/>
</dbReference>
<dbReference type="InterPro" id="IPR017871">
    <property type="entry name" value="ABC_transporter-like_CS"/>
</dbReference>
<evidence type="ECO:0000313" key="5">
    <source>
        <dbReference type="Proteomes" id="UP000183504"/>
    </source>
</evidence>
<dbReference type="EMBL" id="CDMW01000001">
    <property type="protein sequence ID" value="CEL89619.1"/>
    <property type="molecule type" value="Genomic_DNA"/>
</dbReference>
<evidence type="ECO:0000313" key="4">
    <source>
        <dbReference type="EMBL" id="CEL89619.1"/>
    </source>
</evidence>
<feature type="domain" description="ABC transporter" evidence="3">
    <location>
        <begin position="5"/>
        <end position="230"/>
    </location>
</feature>
<accession>A0A0B7GIU6</accession>
<dbReference type="PROSITE" id="PS00211">
    <property type="entry name" value="ABC_TRANSPORTER_1"/>
    <property type="match status" value="1"/>
</dbReference>
<dbReference type="InterPro" id="IPR003439">
    <property type="entry name" value="ABC_transporter-like_ATP-bd"/>
</dbReference>
<dbReference type="InterPro" id="IPR027417">
    <property type="entry name" value="P-loop_NTPase"/>
</dbReference>
<evidence type="ECO:0000259" key="3">
    <source>
        <dbReference type="PROSITE" id="PS50893"/>
    </source>
</evidence>
<keyword evidence="2" id="KW-0813">Transport</keyword>
<reference evidence="4 5" key="1">
    <citation type="submission" date="2015-01" db="EMBL/GenBank/DDBJ databases">
        <authorList>
            <person name="Pelicic Vladimir"/>
        </authorList>
    </citation>
    <scope>NUCLEOTIDE SEQUENCE [LARGE SCALE GENOMIC DNA]</scope>
    <source>
        <strain evidence="4 5">2908</strain>
    </source>
</reference>
<sequence>MQHILEIKHITKQSNQQYALDQVSLSIQKGDIYGLIGKKGSEKTNLIKMISQLIHASNGTTALFSSANNQKEWKKALKQSGTIIETPIAHEHLTAFDNLLYYCIDRKVANPDRVIQECLTYTGLTKTGKKTFSEFSLGMKQRLGIAIALIDKPDLLILDEPFNNLGPIDIKEFHLMIQRISQELGTPLIISSHILSELSLVATKFGILEQGKLVTEFTKEEFDPQLISEQFN</sequence>
<keyword evidence="4" id="KW-0547">Nucleotide-binding</keyword>
<evidence type="ECO:0000256" key="1">
    <source>
        <dbReference type="ARBA" id="ARBA00005417"/>
    </source>
</evidence>
<dbReference type="AlphaFoldDB" id="A0A0B7GIU6"/>
<name>A0A0B7GIU6_STRSA</name>
<dbReference type="GO" id="GO:0016887">
    <property type="term" value="F:ATP hydrolysis activity"/>
    <property type="evidence" value="ECO:0007669"/>
    <property type="project" value="InterPro"/>
</dbReference>
<comment type="similarity">
    <text evidence="1">Belongs to the ABC transporter superfamily.</text>
</comment>
<dbReference type="PANTHER" id="PTHR43335:SF8">
    <property type="entry name" value="ABC TRANSPORTER, ATP-BINDING PROTEIN"/>
    <property type="match status" value="1"/>
</dbReference>
<dbReference type="Proteomes" id="UP000183504">
    <property type="component" value="Unassembled WGS sequence"/>
</dbReference>
<keyword evidence="4" id="KW-0067">ATP-binding</keyword>
<dbReference type="Gene3D" id="3.40.50.300">
    <property type="entry name" value="P-loop containing nucleotide triphosphate hydrolases"/>
    <property type="match status" value="1"/>
</dbReference>
<gene>
    <name evidence="4" type="ORF">SSV_0305</name>
</gene>
<organism evidence="4 5">
    <name type="scientific">Streptococcus sanguinis</name>
    <dbReference type="NCBI Taxonomy" id="1305"/>
    <lineage>
        <taxon>Bacteria</taxon>
        <taxon>Bacillati</taxon>
        <taxon>Bacillota</taxon>
        <taxon>Bacilli</taxon>
        <taxon>Lactobacillales</taxon>
        <taxon>Streptococcaceae</taxon>
        <taxon>Streptococcus</taxon>
    </lineage>
</organism>
<dbReference type="PROSITE" id="PS50893">
    <property type="entry name" value="ABC_TRANSPORTER_2"/>
    <property type="match status" value="1"/>
</dbReference>
<protein>
    <submittedName>
        <fullName evidence="4">Putative ABC transporter ATP-binding protein</fullName>
    </submittedName>
</protein>